<proteinExistence type="predicted"/>
<feature type="chain" id="PRO_5036789588" description="Lipoprotein" evidence="1">
    <location>
        <begin position="24"/>
        <end position="224"/>
    </location>
</feature>
<sequence>MKRRSALLLIALAGMAGCSTSGAAGPSTSPSRSAAPDYRWPALDPAIASGFCFTLVRGRTPVEVIERLGGTELERVEWLRLVSGGDGERAGADRFFIGVARVGDWSLIVEDNGSLGVTQKVVSRLSTDGTVLVYRSAGTGRGRLLVLRDEDLVLDYDFRTPNEAGGSRSAEFQPALRAAGLVGDTTVTDPTAAALGFLAGQTGVHLTRELLAERTYLLVTVPKT</sequence>
<evidence type="ECO:0000256" key="1">
    <source>
        <dbReference type="SAM" id="SignalP"/>
    </source>
</evidence>
<dbReference type="RefSeq" id="WP_196412375.1">
    <property type="nucleotide sequence ID" value="NZ_JADQTO010000002.1"/>
</dbReference>
<reference evidence="2" key="1">
    <citation type="submission" date="2020-11" db="EMBL/GenBank/DDBJ databases">
        <title>Isolation and identification of active actinomycetes.</title>
        <authorList>
            <person name="Sun X."/>
        </authorList>
    </citation>
    <scope>NUCLEOTIDE SEQUENCE</scope>
    <source>
        <strain evidence="2">NEAU-A11</strain>
    </source>
</reference>
<dbReference type="EMBL" id="JADQTO010000002">
    <property type="protein sequence ID" value="MBG0560559.1"/>
    <property type="molecule type" value="Genomic_DNA"/>
</dbReference>
<evidence type="ECO:0000313" key="3">
    <source>
        <dbReference type="Proteomes" id="UP000598146"/>
    </source>
</evidence>
<keyword evidence="3" id="KW-1185">Reference proteome</keyword>
<dbReference type="Proteomes" id="UP000598146">
    <property type="component" value="Unassembled WGS sequence"/>
</dbReference>
<evidence type="ECO:0008006" key="4">
    <source>
        <dbReference type="Google" id="ProtNLM"/>
    </source>
</evidence>
<keyword evidence="1" id="KW-0732">Signal</keyword>
<organism evidence="2 3">
    <name type="scientific">Actinoplanes aureus</name>
    <dbReference type="NCBI Taxonomy" id="2792083"/>
    <lineage>
        <taxon>Bacteria</taxon>
        <taxon>Bacillati</taxon>
        <taxon>Actinomycetota</taxon>
        <taxon>Actinomycetes</taxon>
        <taxon>Micromonosporales</taxon>
        <taxon>Micromonosporaceae</taxon>
        <taxon>Actinoplanes</taxon>
    </lineage>
</organism>
<dbReference type="InterPro" id="IPR045592">
    <property type="entry name" value="DUF6461"/>
</dbReference>
<dbReference type="AlphaFoldDB" id="A0A931BZQ0"/>
<dbReference type="PROSITE" id="PS51257">
    <property type="entry name" value="PROKAR_LIPOPROTEIN"/>
    <property type="match status" value="1"/>
</dbReference>
<name>A0A931BZQ0_9ACTN</name>
<dbReference type="Pfam" id="PF20062">
    <property type="entry name" value="DUF6461"/>
    <property type="match status" value="1"/>
</dbReference>
<comment type="caution">
    <text evidence="2">The sequence shown here is derived from an EMBL/GenBank/DDBJ whole genome shotgun (WGS) entry which is preliminary data.</text>
</comment>
<protein>
    <recommendedName>
        <fullName evidence="4">Lipoprotein</fullName>
    </recommendedName>
</protein>
<accession>A0A931BZQ0</accession>
<feature type="signal peptide" evidence="1">
    <location>
        <begin position="1"/>
        <end position="23"/>
    </location>
</feature>
<gene>
    <name evidence="2" type="ORF">I4J89_03640</name>
</gene>
<evidence type="ECO:0000313" key="2">
    <source>
        <dbReference type="EMBL" id="MBG0560559.1"/>
    </source>
</evidence>